<evidence type="ECO:0000256" key="3">
    <source>
        <dbReference type="ARBA" id="ARBA00022475"/>
    </source>
</evidence>
<dbReference type="EMBL" id="MGDE01000178">
    <property type="protein sequence ID" value="OGL44560.1"/>
    <property type="molecule type" value="Genomic_DNA"/>
</dbReference>
<protein>
    <recommendedName>
        <fullName evidence="11">Biopolymer transporter ExbD</fullName>
    </recommendedName>
</protein>
<dbReference type="GO" id="GO:0022857">
    <property type="term" value="F:transmembrane transporter activity"/>
    <property type="evidence" value="ECO:0007669"/>
    <property type="project" value="InterPro"/>
</dbReference>
<evidence type="ECO:0000256" key="1">
    <source>
        <dbReference type="ARBA" id="ARBA00004162"/>
    </source>
</evidence>
<comment type="similarity">
    <text evidence="2 7">Belongs to the ExbD/TolR family.</text>
</comment>
<comment type="caution">
    <text evidence="9">The sequence shown here is derived from an EMBL/GenBank/DDBJ whole genome shotgun (WGS) entry which is preliminary data.</text>
</comment>
<name>A0A1F7RT68_9BACT</name>
<dbReference type="GO" id="GO:0005886">
    <property type="term" value="C:plasma membrane"/>
    <property type="evidence" value="ECO:0007669"/>
    <property type="project" value="UniProtKB-SubCell"/>
</dbReference>
<keyword evidence="5 8" id="KW-1133">Transmembrane helix</keyword>
<dbReference type="Pfam" id="PF02472">
    <property type="entry name" value="ExbD"/>
    <property type="match status" value="1"/>
</dbReference>
<reference evidence="9 10" key="1">
    <citation type="journal article" date="2016" name="Nat. Commun.">
        <title>Thousands of microbial genomes shed light on interconnected biogeochemical processes in an aquifer system.</title>
        <authorList>
            <person name="Anantharaman K."/>
            <person name="Brown C.T."/>
            <person name="Hug L.A."/>
            <person name="Sharon I."/>
            <person name="Castelle C.J."/>
            <person name="Probst A.J."/>
            <person name="Thomas B.C."/>
            <person name="Singh A."/>
            <person name="Wilkins M.J."/>
            <person name="Karaoz U."/>
            <person name="Brodie E.L."/>
            <person name="Williams K.H."/>
            <person name="Hubbard S.S."/>
            <person name="Banfield J.F."/>
        </authorList>
    </citation>
    <scope>NUCLEOTIDE SEQUENCE [LARGE SCALE GENOMIC DNA]</scope>
</reference>
<dbReference type="InterPro" id="IPR003400">
    <property type="entry name" value="ExbD"/>
</dbReference>
<dbReference type="PANTHER" id="PTHR30558:SF7">
    <property type="entry name" value="TOL-PAL SYSTEM PROTEIN TOLR"/>
    <property type="match status" value="1"/>
</dbReference>
<dbReference type="AlphaFoldDB" id="A0A1F7RT68"/>
<dbReference type="GO" id="GO:0015031">
    <property type="term" value="P:protein transport"/>
    <property type="evidence" value="ECO:0007669"/>
    <property type="project" value="UniProtKB-KW"/>
</dbReference>
<feature type="transmembrane region" description="Helical" evidence="8">
    <location>
        <begin position="20"/>
        <end position="38"/>
    </location>
</feature>
<evidence type="ECO:0000256" key="8">
    <source>
        <dbReference type="SAM" id="Phobius"/>
    </source>
</evidence>
<evidence type="ECO:0000256" key="7">
    <source>
        <dbReference type="RuleBase" id="RU003879"/>
    </source>
</evidence>
<keyword evidence="7" id="KW-0653">Protein transport</keyword>
<dbReference type="Proteomes" id="UP000178797">
    <property type="component" value="Unassembled WGS sequence"/>
</dbReference>
<keyword evidence="7" id="KW-0813">Transport</keyword>
<sequence length="137" mass="15144">MGMDVGGDKSLKSDINVVPLVDVVLVLLVIFMVVTPLLQKGVDVKLPEAVNAEKKPEVKITLAIKKDGTLFLESDQLTKRSLGSKIKDIFRSRTDKSMYLKADTTLTYQTVMDVMNICRDEGVESIALLTEKKASEK</sequence>
<dbReference type="PANTHER" id="PTHR30558">
    <property type="entry name" value="EXBD MEMBRANE COMPONENT OF PMF-DRIVEN MACROMOLECULE IMPORT SYSTEM"/>
    <property type="match status" value="1"/>
</dbReference>
<evidence type="ECO:0000256" key="4">
    <source>
        <dbReference type="ARBA" id="ARBA00022692"/>
    </source>
</evidence>
<comment type="subcellular location">
    <subcellularLocation>
        <location evidence="1">Cell membrane</location>
        <topology evidence="1">Single-pass membrane protein</topology>
    </subcellularLocation>
    <subcellularLocation>
        <location evidence="7">Cell membrane</location>
        <topology evidence="7">Single-pass type II membrane protein</topology>
    </subcellularLocation>
</comment>
<keyword evidence="6 8" id="KW-0472">Membrane</keyword>
<evidence type="ECO:0000256" key="2">
    <source>
        <dbReference type="ARBA" id="ARBA00005811"/>
    </source>
</evidence>
<proteinExistence type="inferred from homology"/>
<dbReference type="Gene3D" id="3.30.420.270">
    <property type="match status" value="1"/>
</dbReference>
<evidence type="ECO:0008006" key="11">
    <source>
        <dbReference type="Google" id="ProtNLM"/>
    </source>
</evidence>
<keyword evidence="4 7" id="KW-0812">Transmembrane</keyword>
<gene>
    <name evidence="9" type="ORF">A2W05_02230</name>
</gene>
<evidence type="ECO:0000313" key="10">
    <source>
        <dbReference type="Proteomes" id="UP000178797"/>
    </source>
</evidence>
<organism evidence="9 10">
    <name type="scientific">Candidatus Schekmanbacteria bacterium RBG_16_38_10</name>
    <dbReference type="NCBI Taxonomy" id="1817879"/>
    <lineage>
        <taxon>Bacteria</taxon>
        <taxon>Candidatus Schekmaniibacteriota</taxon>
    </lineage>
</organism>
<accession>A0A1F7RT68</accession>
<evidence type="ECO:0000313" key="9">
    <source>
        <dbReference type="EMBL" id="OGL44560.1"/>
    </source>
</evidence>
<evidence type="ECO:0000256" key="5">
    <source>
        <dbReference type="ARBA" id="ARBA00022989"/>
    </source>
</evidence>
<evidence type="ECO:0000256" key="6">
    <source>
        <dbReference type="ARBA" id="ARBA00023136"/>
    </source>
</evidence>
<keyword evidence="3" id="KW-1003">Cell membrane</keyword>